<keyword evidence="5" id="KW-0460">Magnesium</keyword>
<dbReference type="GO" id="GO:0046872">
    <property type="term" value="F:metal ion binding"/>
    <property type="evidence" value="ECO:0007669"/>
    <property type="project" value="UniProtKB-KW"/>
</dbReference>
<keyword evidence="3" id="KW-0547">Nucleotide-binding</keyword>
<evidence type="ECO:0000256" key="1">
    <source>
        <dbReference type="ARBA" id="ARBA00022598"/>
    </source>
</evidence>
<dbReference type="AlphaFoldDB" id="A0A6C2YWI4"/>
<evidence type="ECO:0000313" key="8">
    <source>
        <dbReference type="Proteomes" id="UP000464378"/>
    </source>
</evidence>
<dbReference type="GO" id="GO:0016874">
    <property type="term" value="F:ligase activity"/>
    <property type="evidence" value="ECO:0007669"/>
    <property type="project" value="UniProtKB-KW"/>
</dbReference>
<dbReference type="Gene3D" id="3.30.1490.330">
    <property type="match status" value="1"/>
</dbReference>
<dbReference type="FunCoup" id="A0A6C2YWI4">
    <property type="interactions" value="69"/>
</dbReference>
<evidence type="ECO:0000256" key="3">
    <source>
        <dbReference type="ARBA" id="ARBA00022741"/>
    </source>
</evidence>
<dbReference type="InterPro" id="IPR016185">
    <property type="entry name" value="PreATP-grasp_dom_sf"/>
</dbReference>
<accession>A0A6C2YWI4</accession>
<sequence length="374" mass="43122">MQRFVHPPRLDYVAKLESHGMVYHTTDDGPYWDETAHYEFTPSEIDTLEAATVELDRICLEAVEVVLSQGRLGEFHIPEDYHDWIAESWERDERTINGRFDLCFDGRSPPKLLEYNADTPTGLLEAAVSQWFWLQDCHPHRQQFNSIHERLIEAWRAARHGRSGRILFTAMADHPEDWMTIQYLRDTAMQAGWETDSLTIDQLGWDGDRRCFTDQNENPIADCYKLYPWEWLFLDRFGPHLLEADTRWLEAPWKAILSNKAILPVLWELNPGHPNLLEAAHQPLPSGSYVQKPILSREGANIRIVENGWPIAQTQGPYTGPSIFQQLCKLPNFDGNYPVIGSWVVNGWPCGIGIREDRTLVTGNLSRFVPHCFG</sequence>
<dbReference type="InParanoid" id="A0A6C2YWI4"/>
<dbReference type="EMBL" id="LR586016">
    <property type="protein sequence ID" value="VIP05727.1"/>
    <property type="molecule type" value="Genomic_DNA"/>
</dbReference>
<name>A0A6C2YWI4_9BACT</name>
<dbReference type="Proteomes" id="UP000464378">
    <property type="component" value="Chromosome"/>
</dbReference>
<keyword evidence="4" id="KW-0067">ATP-binding</keyword>
<evidence type="ECO:0000256" key="2">
    <source>
        <dbReference type="ARBA" id="ARBA00022723"/>
    </source>
</evidence>
<organism evidence="7">
    <name type="scientific">Tuwongella immobilis</name>
    <dbReference type="NCBI Taxonomy" id="692036"/>
    <lineage>
        <taxon>Bacteria</taxon>
        <taxon>Pseudomonadati</taxon>
        <taxon>Planctomycetota</taxon>
        <taxon>Planctomycetia</taxon>
        <taxon>Gemmatales</taxon>
        <taxon>Gemmataceae</taxon>
        <taxon>Tuwongella</taxon>
    </lineage>
</organism>
<keyword evidence="8" id="KW-1185">Reference proteome</keyword>
<evidence type="ECO:0000313" key="7">
    <source>
        <dbReference type="EMBL" id="VIP05727.1"/>
    </source>
</evidence>
<reference evidence="7" key="1">
    <citation type="submission" date="2019-04" db="EMBL/GenBank/DDBJ databases">
        <authorList>
            <consortium name="Science for Life Laboratories"/>
        </authorList>
    </citation>
    <scope>NUCLEOTIDE SEQUENCE</scope>
    <source>
        <strain evidence="7">MBLW1</strain>
    </source>
</reference>
<dbReference type="SUPFAM" id="SSF56059">
    <property type="entry name" value="Glutathione synthetase ATP-binding domain-like"/>
    <property type="match status" value="1"/>
</dbReference>
<dbReference type="SUPFAM" id="SSF52440">
    <property type="entry name" value="PreATP-grasp domain"/>
    <property type="match status" value="1"/>
</dbReference>
<protein>
    <recommendedName>
        <fullName evidence="6">Glutathionylspermidine synthase pre-ATP-grasp-like domain-containing protein</fullName>
    </recommendedName>
</protein>
<evidence type="ECO:0000256" key="5">
    <source>
        <dbReference type="ARBA" id="ARBA00022842"/>
    </source>
</evidence>
<dbReference type="RefSeq" id="WP_162660913.1">
    <property type="nucleotide sequence ID" value="NZ_LR593887.1"/>
</dbReference>
<gene>
    <name evidence="7" type="ORF">GMBLW1_34660</name>
</gene>
<keyword evidence="2" id="KW-0479">Metal-binding</keyword>
<dbReference type="GO" id="GO:0005524">
    <property type="term" value="F:ATP binding"/>
    <property type="evidence" value="ECO:0007669"/>
    <property type="project" value="UniProtKB-KW"/>
</dbReference>
<keyword evidence="1" id="KW-0436">Ligase</keyword>
<evidence type="ECO:0000256" key="4">
    <source>
        <dbReference type="ARBA" id="ARBA00022840"/>
    </source>
</evidence>
<dbReference type="KEGG" id="tim:GMBLW1_34660"/>
<dbReference type="InterPro" id="IPR005494">
    <property type="entry name" value="GSPS_pre-ATP-grasp-like_dom"/>
</dbReference>
<feature type="domain" description="Glutathionylspermidine synthase pre-ATP-grasp-like" evidence="6">
    <location>
        <begin position="14"/>
        <end position="373"/>
    </location>
</feature>
<proteinExistence type="predicted"/>
<dbReference type="Pfam" id="PF03738">
    <property type="entry name" value="GSP_synth"/>
    <property type="match status" value="1"/>
</dbReference>
<dbReference type="EMBL" id="LR593887">
    <property type="protein sequence ID" value="VTS08810.1"/>
    <property type="molecule type" value="Genomic_DNA"/>
</dbReference>
<evidence type="ECO:0000259" key="6">
    <source>
        <dbReference type="Pfam" id="PF03738"/>
    </source>
</evidence>